<evidence type="ECO:0000259" key="1">
    <source>
        <dbReference type="Pfam" id="PF12697"/>
    </source>
</evidence>
<evidence type="ECO:0000313" key="2">
    <source>
        <dbReference type="EMBL" id="KAI1615722.1"/>
    </source>
</evidence>
<dbReference type="PANTHER" id="PTHR37017">
    <property type="entry name" value="AB HYDROLASE-1 DOMAIN-CONTAINING PROTEIN-RELATED"/>
    <property type="match status" value="1"/>
</dbReference>
<dbReference type="InterPro" id="IPR029058">
    <property type="entry name" value="AB_hydrolase_fold"/>
</dbReference>
<proteinExistence type="predicted"/>
<evidence type="ECO:0000313" key="3">
    <source>
        <dbReference type="Proteomes" id="UP001203852"/>
    </source>
</evidence>
<dbReference type="Pfam" id="PF12697">
    <property type="entry name" value="Abhydrolase_6"/>
    <property type="match status" value="1"/>
</dbReference>
<sequence>MISQLRSRSSRTFCEVEMNTKPVIYMLHGAWHSPAYFVTVKSKFEARGYKVISPQVPTSGAVPPTKTLYDDADFVRGELEPLIEHGQDVVLVMHSYGGVVGTQAAAGLGKAERQNRGLKGGIVHLFYACSFIVALGQSLCDPLGGKLAPWIKAEDDGSCNPMDPEQLFYQDLPADQQKYWAAQLKHHVAQSQLDPVNRVAYKNIPVSYLYCENDQALPLQFQKLMVKQCGVEVKEYTCDAGHSPFLSQPDMFVDCIVQAAESTT</sequence>
<protein>
    <submittedName>
        <fullName evidence="2">Alpha/beta hydrolase fold-1</fullName>
    </submittedName>
</protein>
<name>A0AAN6E277_9EURO</name>
<organism evidence="2 3">
    <name type="scientific">Exophiala viscosa</name>
    <dbReference type="NCBI Taxonomy" id="2486360"/>
    <lineage>
        <taxon>Eukaryota</taxon>
        <taxon>Fungi</taxon>
        <taxon>Dikarya</taxon>
        <taxon>Ascomycota</taxon>
        <taxon>Pezizomycotina</taxon>
        <taxon>Eurotiomycetes</taxon>
        <taxon>Chaetothyriomycetidae</taxon>
        <taxon>Chaetothyriales</taxon>
        <taxon>Herpotrichiellaceae</taxon>
        <taxon>Exophiala</taxon>
    </lineage>
</organism>
<keyword evidence="3" id="KW-1185">Reference proteome</keyword>
<dbReference type="Gene3D" id="3.40.50.1820">
    <property type="entry name" value="alpha/beta hydrolase"/>
    <property type="match status" value="1"/>
</dbReference>
<keyword evidence="2" id="KW-0378">Hydrolase</keyword>
<dbReference type="SUPFAM" id="SSF53474">
    <property type="entry name" value="alpha/beta-Hydrolases"/>
    <property type="match status" value="1"/>
</dbReference>
<reference evidence="2" key="1">
    <citation type="journal article" date="2022" name="bioRxiv">
        <title>Deciphering the potential niche of two novel black yeast fungi from a biological soil crust based on their genomes, phenotypes, and melanin regulation.</title>
        <authorList>
            <consortium name="DOE Joint Genome Institute"/>
            <person name="Carr E.C."/>
            <person name="Barton Q."/>
            <person name="Grambo S."/>
            <person name="Sullivan M."/>
            <person name="Renfro C.M."/>
            <person name="Kuo A."/>
            <person name="Pangilinan J."/>
            <person name="Lipzen A."/>
            <person name="Keymanesh K."/>
            <person name="Savage E."/>
            <person name="Barry K."/>
            <person name="Grigoriev I.V."/>
            <person name="Riekhof W.R."/>
            <person name="Harris S.S."/>
        </authorList>
    </citation>
    <scope>NUCLEOTIDE SEQUENCE</scope>
    <source>
        <strain evidence="2">JF 03-4F</strain>
    </source>
</reference>
<dbReference type="EMBL" id="MU404352">
    <property type="protein sequence ID" value="KAI1615722.1"/>
    <property type="molecule type" value="Genomic_DNA"/>
</dbReference>
<dbReference type="AlphaFoldDB" id="A0AAN6E277"/>
<dbReference type="InterPro" id="IPR052897">
    <property type="entry name" value="Sec-Metab_Biosynth_Hydrolase"/>
</dbReference>
<dbReference type="InterPro" id="IPR000073">
    <property type="entry name" value="AB_hydrolase_1"/>
</dbReference>
<comment type="caution">
    <text evidence="2">The sequence shown here is derived from an EMBL/GenBank/DDBJ whole genome shotgun (WGS) entry which is preliminary data.</text>
</comment>
<gene>
    <name evidence="2" type="ORF">EDD36DRAFT_451495</name>
</gene>
<accession>A0AAN6E277</accession>
<dbReference type="GO" id="GO:0016787">
    <property type="term" value="F:hydrolase activity"/>
    <property type="evidence" value="ECO:0007669"/>
    <property type="project" value="UniProtKB-KW"/>
</dbReference>
<dbReference type="Proteomes" id="UP001203852">
    <property type="component" value="Unassembled WGS sequence"/>
</dbReference>
<dbReference type="PANTHER" id="PTHR37017:SF11">
    <property type="entry name" value="ESTERASE_LIPASE_THIOESTERASE DOMAIN-CONTAINING PROTEIN"/>
    <property type="match status" value="1"/>
</dbReference>
<feature type="domain" description="AB hydrolase-1" evidence="1">
    <location>
        <begin position="25"/>
        <end position="254"/>
    </location>
</feature>